<sequence length="216" mass="23414">MCLSPVPPTSSAAWPGRVLPASCVHRVARPRLIPSQQVARSKRLAESCCGTEPHSVVGRRCSCTSPVGKQFQDKVSGHRRQVDRSAGEEKFQAVVGDDHVFGGQLRDPRREQNEESGHAVGDRGRVVVQIIRDAVRARGLDLAPRHAAVQPITGWLQLRGQAALHALNACAPRRTKSPRRNPGLSRRTAVAGNARTPTPHARIPAAVSSFCRVFAE</sequence>
<comment type="caution">
    <text evidence="2">The sequence shown here is derived from an EMBL/GenBank/DDBJ whole genome shotgun (WGS) entry which is preliminary data.</text>
</comment>
<feature type="region of interest" description="Disordered" evidence="1">
    <location>
        <begin position="98"/>
        <end position="121"/>
    </location>
</feature>
<dbReference type="Proteomes" id="UP000248714">
    <property type="component" value="Unassembled WGS sequence"/>
</dbReference>
<keyword evidence="3" id="KW-1185">Reference proteome</keyword>
<gene>
    <name evidence="2" type="ORF">C8D87_103697</name>
</gene>
<dbReference type="EMBL" id="QLTT01000003">
    <property type="protein sequence ID" value="RAS67358.1"/>
    <property type="molecule type" value="Genomic_DNA"/>
</dbReference>
<evidence type="ECO:0000313" key="3">
    <source>
        <dbReference type="Proteomes" id="UP000248714"/>
    </source>
</evidence>
<accession>A0ABX9EBI9</accession>
<name>A0ABX9EBI9_9PSEU</name>
<reference evidence="2 3" key="1">
    <citation type="submission" date="2018-06" db="EMBL/GenBank/DDBJ databases">
        <title>Genomic Encyclopedia of Type Strains, Phase IV (KMG-IV): sequencing the most valuable type-strain genomes for metagenomic binning, comparative biology and taxonomic classification.</title>
        <authorList>
            <person name="Goeker M."/>
        </authorList>
    </citation>
    <scope>NUCLEOTIDE SEQUENCE [LARGE SCALE GENOMIC DNA]</scope>
    <source>
        <strain evidence="2 3">DSM 45479</strain>
    </source>
</reference>
<evidence type="ECO:0000313" key="2">
    <source>
        <dbReference type="EMBL" id="RAS67358.1"/>
    </source>
</evidence>
<protein>
    <submittedName>
        <fullName evidence="2">Uncharacterized protein</fullName>
    </submittedName>
</protein>
<proteinExistence type="predicted"/>
<evidence type="ECO:0000256" key="1">
    <source>
        <dbReference type="SAM" id="MobiDB-lite"/>
    </source>
</evidence>
<feature type="region of interest" description="Disordered" evidence="1">
    <location>
        <begin position="174"/>
        <end position="197"/>
    </location>
</feature>
<organism evidence="2 3">
    <name type="scientific">Lentzea atacamensis</name>
    <dbReference type="NCBI Taxonomy" id="531938"/>
    <lineage>
        <taxon>Bacteria</taxon>
        <taxon>Bacillati</taxon>
        <taxon>Actinomycetota</taxon>
        <taxon>Actinomycetes</taxon>
        <taxon>Pseudonocardiales</taxon>
        <taxon>Pseudonocardiaceae</taxon>
        <taxon>Lentzea</taxon>
    </lineage>
</organism>